<sequence length="93" mass="10920">MVIKGFLRIDKEMLSLKFNLNRFSSSSFFPFRPRPLFNPLFVVDADPCPLFMQFKTSKFDAIQGLLVLACVSCFIYKIFTKINKHKHSMFKFV</sequence>
<feature type="transmembrane region" description="Helical" evidence="1">
    <location>
        <begin position="61"/>
        <end position="79"/>
    </location>
</feature>
<reference evidence="2 3" key="1">
    <citation type="journal article" date="2018" name="Sci. Rep.">
        <title>Genomic signatures of local adaptation to the degree of environmental predictability in rotifers.</title>
        <authorList>
            <person name="Franch-Gras L."/>
            <person name="Hahn C."/>
            <person name="Garcia-Roger E.M."/>
            <person name="Carmona M.J."/>
            <person name="Serra M."/>
            <person name="Gomez A."/>
        </authorList>
    </citation>
    <scope>NUCLEOTIDE SEQUENCE [LARGE SCALE GENOMIC DNA]</scope>
    <source>
        <strain evidence="2">HYR1</strain>
    </source>
</reference>
<gene>
    <name evidence="2" type="ORF">BpHYR1_052742</name>
</gene>
<protein>
    <submittedName>
        <fullName evidence="2">Uncharacterized protein</fullName>
    </submittedName>
</protein>
<evidence type="ECO:0000313" key="2">
    <source>
        <dbReference type="EMBL" id="RNA02134.1"/>
    </source>
</evidence>
<keyword evidence="1" id="KW-0472">Membrane</keyword>
<proteinExistence type="predicted"/>
<keyword evidence="1" id="KW-0812">Transmembrane</keyword>
<organism evidence="2 3">
    <name type="scientific">Brachionus plicatilis</name>
    <name type="common">Marine rotifer</name>
    <name type="synonym">Brachionus muelleri</name>
    <dbReference type="NCBI Taxonomy" id="10195"/>
    <lineage>
        <taxon>Eukaryota</taxon>
        <taxon>Metazoa</taxon>
        <taxon>Spiralia</taxon>
        <taxon>Gnathifera</taxon>
        <taxon>Rotifera</taxon>
        <taxon>Eurotatoria</taxon>
        <taxon>Monogononta</taxon>
        <taxon>Pseudotrocha</taxon>
        <taxon>Ploima</taxon>
        <taxon>Brachionidae</taxon>
        <taxon>Brachionus</taxon>
    </lineage>
</organism>
<keyword evidence="3" id="KW-1185">Reference proteome</keyword>
<name>A0A3M7PT33_BRAPC</name>
<keyword evidence="1" id="KW-1133">Transmembrane helix</keyword>
<accession>A0A3M7PT33</accession>
<comment type="caution">
    <text evidence="2">The sequence shown here is derived from an EMBL/GenBank/DDBJ whole genome shotgun (WGS) entry which is preliminary data.</text>
</comment>
<dbReference type="Proteomes" id="UP000276133">
    <property type="component" value="Unassembled WGS sequence"/>
</dbReference>
<evidence type="ECO:0000313" key="3">
    <source>
        <dbReference type="Proteomes" id="UP000276133"/>
    </source>
</evidence>
<dbReference type="EMBL" id="REGN01009034">
    <property type="protein sequence ID" value="RNA02134.1"/>
    <property type="molecule type" value="Genomic_DNA"/>
</dbReference>
<evidence type="ECO:0000256" key="1">
    <source>
        <dbReference type="SAM" id="Phobius"/>
    </source>
</evidence>
<dbReference type="AlphaFoldDB" id="A0A3M7PT33"/>